<organism evidence="2">
    <name type="scientific">viral metagenome</name>
    <dbReference type="NCBI Taxonomy" id="1070528"/>
    <lineage>
        <taxon>unclassified sequences</taxon>
        <taxon>metagenomes</taxon>
        <taxon>organismal metagenomes</taxon>
    </lineage>
</organism>
<evidence type="ECO:0000256" key="1">
    <source>
        <dbReference type="SAM" id="MobiDB-lite"/>
    </source>
</evidence>
<evidence type="ECO:0000313" key="2">
    <source>
        <dbReference type="EMBL" id="QHT38054.1"/>
    </source>
</evidence>
<dbReference type="EMBL" id="MN738824">
    <property type="protein sequence ID" value="QHT38054.1"/>
    <property type="molecule type" value="Genomic_DNA"/>
</dbReference>
<name>A0A6C0FAH6_9ZZZZ</name>
<reference evidence="2" key="1">
    <citation type="journal article" date="2020" name="Nature">
        <title>Giant virus diversity and host interactions through global metagenomics.</title>
        <authorList>
            <person name="Schulz F."/>
            <person name="Roux S."/>
            <person name="Paez-Espino D."/>
            <person name="Jungbluth S."/>
            <person name="Walsh D.A."/>
            <person name="Denef V.J."/>
            <person name="McMahon K.D."/>
            <person name="Konstantinidis K.T."/>
            <person name="Eloe-Fadrosh E.A."/>
            <person name="Kyrpides N.C."/>
            <person name="Woyke T."/>
        </authorList>
    </citation>
    <scope>NUCLEOTIDE SEQUENCE</scope>
    <source>
        <strain evidence="2">GVMAG-S-ERX556049-19</strain>
    </source>
</reference>
<dbReference type="AlphaFoldDB" id="A0A6C0FAH6"/>
<protein>
    <submittedName>
        <fullName evidence="2">Uncharacterized protein</fullName>
    </submittedName>
</protein>
<accession>A0A6C0FAH6</accession>
<proteinExistence type="predicted"/>
<sequence>MSEKEEYQPWHMNSSLTIDKYVRKDTKLDKNEQSKRDKSDQVTKKRKLDIQSK</sequence>
<feature type="region of interest" description="Disordered" evidence="1">
    <location>
        <begin position="27"/>
        <end position="53"/>
    </location>
</feature>